<keyword evidence="11" id="KW-1185">Reference proteome</keyword>
<gene>
    <name evidence="10" type="ORF">C7M84_001606</name>
</gene>
<evidence type="ECO:0000256" key="5">
    <source>
        <dbReference type="ARBA" id="ARBA00023242"/>
    </source>
</evidence>
<dbReference type="PROSITE" id="PS50157">
    <property type="entry name" value="ZINC_FINGER_C2H2_2"/>
    <property type="match status" value="8"/>
</dbReference>
<sequence length="594" mass="67140">MSTVGEWNESLDNLDDLISCMGSLEREDIIYLDEYLVGETSPHSHSPSRWLALMKGESEEDQCEEVYCGERYDVESGTEGHEYSVFEEEDNADLIINLPQEQSAAQTKPSDLGKRSGTPSRSTKGVPKVKFVSYESLPASKAKLFLCELCGMKLSTREARRRHILAKHIKERKNFCKICGKAFIFKFALKAHKAVHSDNPRFNCVCGISFSVRASYMDHIKRIHRAASEMKYPCELCFKSFGDRQTLRIHLISVHKPKTISCTQKGCNKVFSTVGLMRNHYRYHLNRKFTCDECGRSFSTESYMYKHRLTHSGIRPHVCVDCGKTYLSASHLSKHRRMAHSTARPFQCSFCGKCYKTKDQVNYHESSHKGEKPFQCEVCGYATSYRNTYYAHRKKHFVKSSPDSTASNVQKSSMTVQRRESNEDDITLQAYDNVSIHITTHTEREGDEMITLATSDASLKTSGELNSVGELEAEIGDQTISLITLPEKYERVEIDTEDSLPHHSELGVELLKGQSIAHIEQPDANQPVKLSSSEVCPVEDFSTMIELDSGVASLSGHIVDDSLSLAQLEVVCPLCDEQFMCMDAYVTHLECSHN</sequence>
<keyword evidence="3 7" id="KW-0863">Zinc-finger</keyword>
<protein>
    <submittedName>
        <fullName evidence="10">Zinc finger protein</fullName>
    </submittedName>
</protein>
<reference evidence="10 11" key="1">
    <citation type="submission" date="2018-04" db="EMBL/GenBank/DDBJ databases">
        <authorList>
            <person name="Zhang X."/>
            <person name="Yuan J."/>
            <person name="Li F."/>
            <person name="Xiang J."/>
        </authorList>
    </citation>
    <scope>NUCLEOTIDE SEQUENCE [LARGE SCALE GENOMIC DNA]</scope>
    <source>
        <tissue evidence="10">Muscle</tissue>
    </source>
</reference>
<feature type="domain" description="C2H2-type" evidence="9">
    <location>
        <begin position="260"/>
        <end position="289"/>
    </location>
</feature>
<dbReference type="Gene3D" id="3.30.160.60">
    <property type="entry name" value="Classic Zinc Finger"/>
    <property type="match status" value="6"/>
</dbReference>
<evidence type="ECO:0000256" key="8">
    <source>
        <dbReference type="SAM" id="MobiDB-lite"/>
    </source>
</evidence>
<feature type="region of interest" description="Disordered" evidence="8">
    <location>
        <begin position="400"/>
        <end position="422"/>
    </location>
</feature>
<evidence type="ECO:0000259" key="9">
    <source>
        <dbReference type="PROSITE" id="PS50157"/>
    </source>
</evidence>
<dbReference type="STRING" id="6689.A0A3R7P9Y6"/>
<dbReference type="FunFam" id="3.30.160.60:FF:000100">
    <property type="entry name" value="Zinc finger 45-like"/>
    <property type="match status" value="1"/>
</dbReference>
<reference evidence="10 11" key="2">
    <citation type="submission" date="2019-01" db="EMBL/GenBank/DDBJ databases">
        <title>The decoding of complex shrimp genome reveals the adaptation for benthos swimmer, frequently molting mechanism and breeding impact on genome.</title>
        <authorList>
            <person name="Sun Y."/>
            <person name="Gao Y."/>
            <person name="Yu Y."/>
        </authorList>
    </citation>
    <scope>NUCLEOTIDE SEQUENCE [LARGE SCALE GENOMIC DNA]</scope>
    <source>
        <tissue evidence="10">Muscle</tissue>
    </source>
</reference>
<feature type="region of interest" description="Disordered" evidence="8">
    <location>
        <begin position="102"/>
        <end position="125"/>
    </location>
</feature>
<dbReference type="PANTHER" id="PTHR24388:SF104">
    <property type="entry name" value="AT-RICH BINDING PROTEIN-RELATED"/>
    <property type="match status" value="1"/>
</dbReference>
<evidence type="ECO:0000313" key="10">
    <source>
        <dbReference type="EMBL" id="ROT79670.1"/>
    </source>
</evidence>
<dbReference type="SMART" id="SM00355">
    <property type="entry name" value="ZnF_C2H2"/>
    <property type="match status" value="10"/>
</dbReference>
<dbReference type="GO" id="GO:0008270">
    <property type="term" value="F:zinc ion binding"/>
    <property type="evidence" value="ECO:0007669"/>
    <property type="project" value="UniProtKB-KW"/>
</dbReference>
<dbReference type="GO" id="GO:0000978">
    <property type="term" value="F:RNA polymerase II cis-regulatory region sequence-specific DNA binding"/>
    <property type="evidence" value="ECO:0007669"/>
    <property type="project" value="TreeGrafter"/>
</dbReference>
<feature type="domain" description="C2H2-type" evidence="9">
    <location>
        <begin position="374"/>
        <end position="401"/>
    </location>
</feature>
<keyword evidence="2" id="KW-0677">Repeat</keyword>
<proteinExistence type="inferred from homology"/>
<evidence type="ECO:0000256" key="4">
    <source>
        <dbReference type="ARBA" id="ARBA00022833"/>
    </source>
</evidence>
<feature type="domain" description="C2H2-type" evidence="9">
    <location>
        <begin position="317"/>
        <end position="345"/>
    </location>
</feature>
<feature type="compositionally biased region" description="Polar residues" evidence="8">
    <location>
        <begin position="401"/>
        <end position="416"/>
    </location>
</feature>
<dbReference type="Proteomes" id="UP000283509">
    <property type="component" value="Unassembled WGS sequence"/>
</dbReference>
<feature type="domain" description="C2H2-type" evidence="9">
    <location>
        <begin position="174"/>
        <end position="201"/>
    </location>
</feature>
<dbReference type="InterPro" id="IPR013087">
    <property type="entry name" value="Znf_C2H2_type"/>
</dbReference>
<dbReference type="PROSITE" id="PS00028">
    <property type="entry name" value="ZINC_FINGER_C2H2_1"/>
    <property type="match status" value="7"/>
</dbReference>
<dbReference type="EMBL" id="QCYY01001207">
    <property type="protein sequence ID" value="ROT79670.1"/>
    <property type="molecule type" value="Genomic_DNA"/>
</dbReference>
<name>A0A3R7P9Y6_PENVA</name>
<dbReference type="InterPro" id="IPR036236">
    <property type="entry name" value="Znf_C2H2_sf"/>
</dbReference>
<organism evidence="10 11">
    <name type="scientific">Penaeus vannamei</name>
    <name type="common">Whiteleg shrimp</name>
    <name type="synonym">Litopenaeus vannamei</name>
    <dbReference type="NCBI Taxonomy" id="6689"/>
    <lineage>
        <taxon>Eukaryota</taxon>
        <taxon>Metazoa</taxon>
        <taxon>Ecdysozoa</taxon>
        <taxon>Arthropoda</taxon>
        <taxon>Crustacea</taxon>
        <taxon>Multicrustacea</taxon>
        <taxon>Malacostraca</taxon>
        <taxon>Eumalacostraca</taxon>
        <taxon>Eucarida</taxon>
        <taxon>Decapoda</taxon>
        <taxon>Dendrobranchiata</taxon>
        <taxon>Penaeoidea</taxon>
        <taxon>Penaeidae</taxon>
        <taxon>Penaeus</taxon>
    </lineage>
</organism>
<dbReference type="GO" id="GO:0005634">
    <property type="term" value="C:nucleus"/>
    <property type="evidence" value="ECO:0007669"/>
    <property type="project" value="UniProtKB-SubCell"/>
</dbReference>
<evidence type="ECO:0000256" key="6">
    <source>
        <dbReference type="ARBA" id="ARBA00037948"/>
    </source>
</evidence>
<feature type="domain" description="C2H2-type" evidence="9">
    <location>
        <begin position="346"/>
        <end position="373"/>
    </location>
</feature>
<feature type="domain" description="C2H2-type" evidence="9">
    <location>
        <begin position="232"/>
        <end position="260"/>
    </location>
</feature>
<keyword evidence="1" id="KW-0479">Metal-binding</keyword>
<evidence type="ECO:0000256" key="3">
    <source>
        <dbReference type="ARBA" id="ARBA00022771"/>
    </source>
</evidence>
<evidence type="ECO:0000256" key="7">
    <source>
        <dbReference type="PROSITE-ProRule" id="PRU00042"/>
    </source>
</evidence>
<dbReference type="PANTHER" id="PTHR24388">
    <property type="entry name" value="ZINC FINGER PROTEIN"/>
    <property type="match status" value="1"/>
</dbReference>
<dbReference type="SUPFAM" id="SSF57667">
    <property type="entry name" value="beta-beta-alpha zinc fingers"/>
    <property type="match status" value="5"/>
</dbReference>
<comment type="caution">
    <text evidence="10">The sequence shown here is derived from an EMBL/GenBank/DDBJ whole genome shotgun (WGS) entry which is preliminary data.</text>
</comment>
<accession>A0A3R7P9Y6</accession>
<evidence type="ECO:0000313" key="11">
    <source>
        <dbReference type="Proteomes" id="UP000283509"/>
    </source>
</evidence>
<evidence type="ECO:0000256" key="2">
    <source>
        <dbReference type="ARBA" id="ARBA00022737"/>
    </source>
</evidence>
<keyword evidence="5" id="KW-0539">Nucleus</keyword>
<keyword evidence="4" id="KW-0862">Zinc</keyword>
<evidence type="ECO:0000256" key="1">
    <source>
        <dbReference type="ARBA" id="ARBA00022723"/>
    </source>
</evidence>
<feature type="domain" description="C2H2-type" evidence="9">
    <location>
        <begin position="289"/>
        <end position="316"/>
    </location>
</feature>
<dbReference type="AlphaFoldDB" id="A0A3R7P9Y6"/>
<feature type="domain" description="C2H2-type" evidence="9">
    <location>
        <begin position="145"/>
        <end position="173"/>
    </location>
</feature>
<dbReference type="Pfam" id="PF00096">
    <property type="entry name" value="zf-C2H2"/>
    <property type="match status" value="4"/>
</dbReference>
<dbReference type="InterPro" id="IPR050527">
    <property type="entry name" value="Snail/Krueppel_Znf"/>
</dbReference>
<comment type="similarity">
    <text evidence="6">Belongs to the snail C2H2-type zinc-finger protein family.</text>
</comment>
<dbReference type="FunFam" id="3.30.160.60:FF:000446">
    <property type="entry name" value="Zinc finger protein"/>
    <property type="match status" value="2"/>
</dbReference>
<dbReference type="OrthoDB" id="4748970at2759"/>
<dbReference type="GO" id="GO:0000981">
    <property type="term" value="F:DNA-binding transcription factor activity, RNA polymerase II-specific"/>
    <property type="evidence" value="ECO:0007669"/>
    <property type="project" value="TreeGrafter"/>
</dbReference>